<evidence type="ECO:0000256" key="1">
    <source>
        <dbReference type="ARBA" id="ARBA00008791"/>
    </source>
</evidence>
<dbReference type="Gene3D" id="3.40.50.620">
    <property type="entry name" value="HUPs"/>
    <property type="match status" value="2"/>
</dbReference>
<dbReference type="InterPro" id="IPR014729">
    <property type="entry name" value="Rossmann-like_a/b/a_fold"/>
</dbReference>
<sequence length="318" mass="35438">MEKKILFAVDGSEKGFKALSIVGDLVKDQSDVRLILFHCVQQLAGLSPGEVCTDVDESCKLPYATQEKVGNAVLDEAKRHLFATGFPKERVETKLKINSTDPAGDILAEANEANIETIAVGRRGRSQLETLLIGSVSGKVAQYAQHRTVWVVDTPVHASRKVMIAMEGASDADELTRYTSEFVASNPNLKFTFVHLMPPVPPTFWDDGHILGSAEQKDRESRIEKWRREWKERVDGLMAQARNKLVSKGVSESNIETFILPTKQGVARDLLNEIDEHEFQMVLMGKKSLRERKPFLMGSHANKILQNIKGAILCLVDN</sequence>
<dbReference type="SUPFAM" id="SSF52402">
    <property type="entry name" value="Adenine nucleotide alpha hydrolases-like"/>
    <property type="match status" value="2"/>
</dbReference>
<dbReference type="Proteomes" id="UP001144372">
    <property type="component" value="Unassembled WGS sequence"/>
</dbReference>
<feature type="domain" description="UspA" evidence="2">
    <location>
        <begin position="160"/>
        <end position="309"/>
    </location>
</feature>
<dbReference type="Pfam" id="PF00582">
    <property type="entry name" value="Usp"/>
    <property type="match status" value="2"/>
</dbReference>
<dbReference type="InterPro" id="IPR006015">
    <property type="entry name" value="Universal_stress_UspA"/>
</dbReference>
<evidence type="ECO:0000313" key="4">
    <source>
        <dbReference type="Proteomes" id="UP001144372"/>
    </source>
</evidence>
<dbReference type="EMBL" id="BSDR01000001">
    <property type="protein sequence ID" value="GLI35554.1"/>
    <property type="molecule type" value="Genomic_DNA"/>
</dbReference>
<dbReference type="PRINTS" id="PR01438">
    <property type="entry name" value="UNVRSLSTRESS"/>
</dbReference>
<dbReference type="AlphaFoldDB" id="A0A9W6FVC5"/>
<organism evidence="3 4">
    <name type="scientific">Desulforhabdus amnigena</name>
    <dbReference type="NCBI Taxonomy" id="40218"/>
    <lineage>
        <taxon>Bacteria</taxon>
        <taxon>Pseudomonadati</taxon>
        <taxon>Thermodesulfobacteriota</taxon>
        <taxon>Syntrophobacteria</taxon>
        <taxon>Syntrophobacterales</taxon>
        <taxon>Syntrophobacteraceae</taxon>
        <taxon>Desulforhabdus</taxon>
    </lineage>
</organism>
<comment type="caution">
    <text evidence="3">The sequence shown here is derived from an EMBL/GenBank/DDBJ whole genome shotgun (WGS) entry which is preliminary data.</text>
</comment>
<comment type="similarity">
    <text evidence="1">Belongs to the universal stress protein A family.</text>
</comment>
<feature type="domain" description="UspA" evidence="2">
    <location>
        <begin position="3"/>
        <end position="152"/>
    </location>
</feature>
<dbReference type="PANTHER" id="PTHR46268">
    <property type="entry name" value="STRESS RESPONSE PROTEIN NHAX"/>
    <property type="match status" value="1"/>
</dbReference>
<keyword evidence="4" id="KW-1185">Reference proteome</keyword>
<name>A0A9W6FVC5_9BACT</name>
<evidence type="ECO:0000313" key="3">
    <source>
        <dbReference type="EMBL" id="GLI35554.1"/>
    </source>
</evidence>
<gene>
    <name evidence="3" type="ORF">DAMNIGENAA_29870</name>
</gene>
<dbReference type="CDD" id="cd00293">
    <property type="entry name" value="USP-like"/>
    <property type="match status" value="2"/>
</dbReference>
<proteinExistence type="inferred from homology"/>
<dbReference type="PANTHER" id="PTHR46268:SF6">
    <property type="entry name" value="UNIVERSAL STRESS PROTEIN UP12"/>
    <property type="match status" value="1"/>
</dbReference>
<dbReference type="InterPro" id="IPR006016">
    <property type="entry name" value="UspA"/>
</dbReference>
<dbReference type="RefSeq" id="WP_281795494.1">
    <property type="nucleotide sequence ID" value="NZ_BSDR01000001.1"/>
</dbReference>
<accession>A0A9W6FVC5</accession>
<protein>
    <recommendedName>
        <fullName evidence="2">UspA domain-containing protein</fullName>
    </recommendedName>
</protein>
<evidence type="ECO:0000259" key="2">
    <source>
        <dbReference type="Pfam" id="PF00582"/>
    </source>
</evidence>
<reference evidence="3" key="1">
    <citation type="submission" date="2022-12" db="EMBL/GenBank/DDBJ databases">
        <title>Reference genome sequencing for broad-spectrum identification of bacterial and archaeal isolates by mass spectrometry.</title>
        <authorList>
            <person name="Sekiguchi Y."/>
            <person name="Tourlousse D.M."/>
        </authorList>
    </citation>
    <scope>NUCLEOTIDE SEQUENCE</scope>
    <source>
        <strain evidence="3">ASRB1</strain>
    </source>
</reference>